<gene>
    <name evidence="1" type="ORF">E5329_01705</name>
</gene>
<organism evidence="1 2">
    <name type="scientific">Petralouisia muris</name>
    <dbReference type="NCBI Taxonomy" id="3032872"/>
    <lineage>
        <taxon>Bacteria</taxon>
        <taxon>Bacillati</taxon>
        <taxon>Bacillota</taxon>
        <taxon>Clostridia</taxon>
        <taxon>Lachnospirales</taxon>
        <taxon>Lachnospiraceae</taxon>
        <taxon>Petralouisia</taxon>
    </lineage>
</organism>
<proteinExistence type="predicted"/>
<comment type="caution">
    <text evidence="1">The sequence shown here is derived from an EMBL/GenBank/DDBJ whole genome shotgun (WGS) entry which is preliminary data.</text>
</comment>
<keyword evidence="2" id="KW-1185">Reference proteome</keyword>
<dbReference type="Proteomes" id="UP000304953">
    <property type="component" value="Unassembled WGS sequence"/>
</dbReference>
<protein>
    <submittedName>
        <fullName evidence="1">Uncharacterized protein</fullName>
    </submittedName>
</protein>
<evidence type="ECO:0000313" key="1">
    <source>
        <dbReference type="EMBL" id="TGY98144.1"/>
    </source>
</evidence>
<name>A0AC61S1S2_9FIRM</name>
<dbReference type="EMBL" id="SRYA01000002">
    <property type="protein sequence ID" value="TGY98144.1"/>
    <property type="molecule type" value="Genomic_DNA"/>
</dbReference>
<evidence type="ECO:0000313" key="2">
    <source>
        <dbReference type="Proteomes" id="UP000304953"/>
    </source>
</evidence>
<sequence>MRYRLQEMQRHTVRREKSMTKKIIFFMMAALLLAGGCGTNEPDNILLEEPAQEFLDRAPDLPEEDQEQSEGQESRTIYVQVSGSVAEPGVYELAEGSRIFQAVELAGGVLEDADPGRINQAEVVQDGQMIYIPAYGEEGPSPGGVQQEDGRINLNTATEAELMTLPGIGASRAGSILGFREANGGFSQVEDLMKVEGIKDGVFSKIKDSVKVD</sequence>
<accession>A0AC61S1S2</accession>
<reference evidence="1" key="1">
    <citation type="submission" date="2019-04" db="EMBL/GenBank/DDBJ databases">
        <title>Microbes associate with the intestines of laboratory mice.</title>
        <authorList>
            <person name="Navarre W."/>
            <person name="Wong E."/>
            <person name="Huang K."/>
            <person name="Tropini C."/>
            <person name="Ng K."/>
            <person name="Yu B."/>
        </authorList>
    </citation>
    <scope>NUCLEOTIDE SEQUENCE</scope>
    <source>
        <strain evidence="1">NM01_1-7b</strain>
    </source>
</reference>